<comment type="caution">
    <text evidence="1">The sequence shown here is derived from an EMBL/GenBank/DDBJ whole genome shotgun (WGS) entry which is preliminary data.</text>
</comment>
<evidence type="ECO:0000313" key="2">
    <source>
        <dbReference type="Proteomes" id="UP000004810"/>
    </source>
</evidence>
<proteinExistence type="predicted"/>
<evidence type="ECO:0000313" key="1">
    <source>
        <dbReference type="EMBL" id="EJW76562.1"/>
    </source>
</evidence>
<name>J9EHU7_WUCBA</name>
<dbReference type="EMBL" id="ADBV01008900">
    <property type="protein sequence ID" value="EJW76562.1"/>
    <property type="molecule type" value="Genomic_DNA"/>
</dbReference>
<gene>
    <name evidence="1" type="ORF">WUBG_12529</name>
</gene>
<accession>J9EHU7</accession>
<feature type="non-terminal residue" evidence="1">
    <location>
        <position position="293"/>
    </location>
</feature>
<organism evidence="1 2">
    <name type="scientific">Wuchereria bancrofti</name>
    <dbReference type="NCBI Taxonomy" id="6293"/>
    <lineage>
        <taxon>Eukaryota</taxon>
        <taxon>Metazoa</taxon>
        <taxon>Ecdysozoa</taxon>
        <taxon>Nematoda</taxon>
        <taxon>Chromadorea</taxon>
        <taxon>Rhabditida</taxon>
        <taxon>Spirurina</taxon>
        <taxon>Spiruromorpha</taxon>
        <taxon>Filarioidea</taxon>
        <taxon>Onchocercidae</taxon>
        <taxon>Wuchereria</taxon>
    </lineage>
</organism>
<dbReference type="Proteomes" id="UP000004810">
    <property type="component" value="Unassembled WGS sequence"/>
</dbReference>
<reference evidence="2" key="1">
    <citation type="submission" date="2012-08" db="EMBL/GenBank/DDBJ databases">
        <title>The Genome Sequence of Wuchereria bancrofti.</title>
        <authorList>
            <person name="Nutman T.B."/>
            <person name="Fink D.L."/>
            <person name="Russ C."/>
            <person name="Young S."/>
            <person name="Zeng Q."/>
            <person name="Koehrsen M."/>
            <person name="Alvarado L."/>
            <person name="Berlin A."/>
            <person name="Chapman S.B."/>
            <person name="Chen Z."/>
            <person name="Freedman E."/>
            <person name="Gellesch M."/>
            <person name="Goldberg J."/>
            <person name="Griggs A."/>
            <person name="Gujja S."/>
            <person name="Heilman E.R."/>
            <person name="Heiman D."/>
            <person name="Hepburn T."/>
            <person name="Howarth C."/>
            <person name="Jen D."/>
            <person name="Larson L."/>
            <person name="Lewis B."/>
            <person name="Mehta T."/>
            <person name="Park D."/>
            <person name="Pearson M."/>
            <person name="Roberts A."/>
            <person name="Saif S."/>
            <person name="Shea T."/>
            <person name="Shenoy N."/>
            <person name="Sisk P."/>
            <person name="Stolte C."/>
            <person name="Sykes S."/>
            <person name="Walk T."/>
            <person name="White J."/>
            <person name="Yandava C."/>
            <person name="Haas B."/>
            <person name="Henn M.R."/>
            <person name="Nusbaum C."/>
            <person name="Birren B."/>
        </authorList>
    </citation>
    <scope>NUCLEOTIDE SEQUENCE [LARGE SCALE GENOMIC DNA]</scope>
    <source>
        <strain evidence="2">NA</strain>
    </source>
</reference>
<sequence>MLDNFPNFAPNGVAHFDQNLPPVTPADLRTLRQAVPCLANLLKVTDPFIYQRLSVRDPRMASSSQMTPPILKREESFYTTDTTINVANLNKNFPSTHWLSGDENLDALPSNATMLAKSPPSRFGSTLSLDMVEESPAKPLNSFASLFDASHHEIVETEIKNGSKTYSGLSVTKSEPIAIPQSNASVIQVVAPLVEEENSVKPKSDKSSQFGTPEDRTSYQQRQLVYLKQDFVLAGNQTKEYSDEALKRINNSLITFVGYKNTVSVSDQPSKPILKDVATETETGRKLEHSFSM</sequence>
<dbReference type="AlphaFoldDB" id="J9EHU7"/>
<protein>
    <submittedName>
        <fullName evidence="1">Uncharacterized protein</fullName>
    </submittedName>
</protein>